<dbReference type="AlphaFoldDB" id="A0A6C0JTE1"/>
<protein>
    <submittedName>
        <fullName evidence="1">Uncharacterized protein</fullName>
    </submittedName>
</protein>
<organism evidence="1">
    <name type="scientific">viral metagenome</name>
    <dbReference type="NCBI Taxonomy" id="1070528"/>
    <lineage>
        <taxon>unclassified sequences</taxon>
        <taxon>metagenomes</taxon>
        <taxon>organismal metagenomes</taxon>
    </lineage>
</organism>
<evidence type="ECO:0000313" key="1">
    <source>
        <dbReference type="EMBL" id="QHU07970.1"/>
    </source>
</evidence>
<sequence>MDVPNVCIRCHKDVGNSLHIFQGGESRRELLEITMKRSVSLCDVLVPDVDPDTFYFDKDGTFIQFRTAKSNKEIEDDARELLQQLKQN</sequence>
<proteinExistence type="predicted"/>
<dbReference type="EMBL" id="MN740694">
    <property type="protein sequence ID" value="QHU07970.1"/>
    <property type="molecule type" value="Genomic_DNA"/>
</dbReference>
<name>A0A6C0JTE1_9ZZZZ</name>
<reference evidence="1" key="1">
    <citation type="journal article" date="2020" name="Nature">
        <title>Giant virus diversity and host interactions through global metagenomics.</title>
        <authorList>
            <person name="Schulz F."/>
            <person name="Roux S."/>
            <person name="Paez-Espino D."/>
            <person name="Jungbluth S."/>
            <person name="Walsh D.A."/>
            <person name="Denef V.J."/>
            <person name="McMahon K.D."/>
            <person name="Konstantinidis K.T."/>
            <person name="Eloe-Fadrosh E.A."/>
            <person name="Kyrpides N.C."/>
            <person name="Woyke T."/>
        </authorList>
    </citation>
    <scope>NUCLEOTIDE SEQUENCE</scope>
    <source>
        <strain evidence="1">GVMAG-S-1062768-28</strain>
    </source>
</reference>
<accession>A0A6C0JTE1</accession>